<keyword evidence="4" id="KW-1185">Reference proteome</keyword>
<dbReference type="KEGG" id="oai:OLEAN_C26870"/>
<dbReference type="AlphaFoldDB" id="R4YTB8"/>
<dbReference type="InterPro" id="IPR056546">
    <property type="entry name" value="MreB_MamK-like"/>
</dbReference>
<dbReference type="PANTHER" id="PTHR19375">
    <property type="entry name" value="HEAT SHOCK PROTEIN 70KDA"/>
    <property type="match status" value="1"/>
</dbReference>
<evidence type="ECO:0000313" key="3">
    <source>
        <dbReference type="EMBL" id="CCK76863.1"/>
    </source>
</evidence>
<name>R4YTB8_OLEAN</name>
<dbReference type="EMBL" id="FO203512">
    <property type="protein sequence ID" value="CCK76863.1"/>
    <property type="molecule type" value="Genomic_DNA"/>
</dbReference>
<dbReference type="Pfam" id="PF00012">
    <property type="entry name" value="HSP70"/>
    <property type="match status" value="1"/>
</dbReference>
<sequence>MFSGFDYGTSNCAMGIISPNTSPASNVQLLALEQGKAFMPSTLYALERELICEQVGLSIQTTDIKQKFLKLRANSLAQARRIRQQEGLDPSEQSLFFGRAAFEEYYEFPEEGYFVKSPKSFLGASGLRPEQVLFFEDIVTAMMQNVKAQAEKSAVALGLPHGIEHTVIGRPVNFQGLNAEQSNKQAIDILTVAAKRAGFKSVEFLFEPIAAGLNFESDLTEDKTVLVVDIGGGTTDCAMVRMGPNHKNKEQRQQDFIGHSGERVGGNDLDIRLAGSCLMPLFGMGSDLKNGNPVSTKTFFDAVATNDISAQSNFNSLQTELYLDQLVRDSAAPELIKRFIKLRDEKQNHHLVRSSEQCKITLSSQQEHLVDLGFIEQDLSESITREKFADAVQRPVEKMAALMDEAIQQAGCKPDLVYVTGGSGQSPVIRQAIKQKIGDVDVVDGDHFGSVASGLTVWAERLFK</sequence>
<protein>
    <submittedName>
        <fullName evidence="3">Molecular chaperone</fullName>
    </submittedName>
</protein>
<dbReference type="GO" id="GO:0140662">
    <property type="term" value="F:ATP-dependent protein folding chaperone"/>
    <property type="evidence" value="ECO:0007669"/>
    <property type="project" value="InterPro"/>
</dbReference>
<dbReference type="SUPFAM" id="SSF53067">
    <property type="entry name" value="Actin-like ATPase domain"/>
    <property type="match status" value="2"/>
</dbReference>
<dbReference type="Proteomes" id="UP000032749">
    <property type="component" value="Chromosome"/>
</dbReference>
<dbReference type="HOGENOM" id="CLU_033976_0_0_6"/>
<gene>
    <name evidence="3" type="ORF">OLEAN_C26870</name>
</gene>
<proteinExistence type="predicted"/>
<dbReference type="Gene3D" id="3.90.640.10">
    <property type="entry name" value="Actin, Chain A, domain 4"/>
    <property type="match status" value="2"/>
</dbReference>
<dbReference type="Pfam" id="PF06723">
    <property type="entry name" value="MreB_Mbl"/>
    <property type="match status" value="1"/>
</dbReference>
<evidence type="ECO:0000313" key="4">
    <source>
        <dbReference type="Proteomes" id="UP000032749"/>
    </source>
</evidence>
<accession>R4YTB8</accession>
<evidence type="ECO:0000256" key="1">
    <source>
        <dbReference type="ARBA" id="ARBA00022741"/>
    </source>
</evidence>
<dbReference type="NCBIfam" id="NF008673">
    <property type="entry name" value="PRK11678.1"/>
    <property type="match status" value="1"/>
</dbReference>
<reference evidence="3 4" key="1">
    <citation type="journal article" date="2013" name="Nat. Commun.">
        <title>Genome sequence and functional genomic analysis of the oil-degrading bacterium Oleispira antarctica.</title>
        <authorList>
            <person name="Kube M."/>
            <person name="Chernikova T.N."/>
            <person name="Al-Ramahi Y."/>
            <person name="Beloqui A."/>
            <person name="Lopez-Cortez N."/>
            <person name="Guazzaroni M.E."/>
            <person name="Heipieper H.J."/>
            <person name="Klages S."/>
            <person name="Kotsyurbenko O.R."/>
            <person name="Langer I."/>
            <person name="Nechitaylo T.Y."/>
            <person name="Lunsdorf H."/>
            <person name="Fernandez M."/>
            <person name="Juarez S."/>
            <person name="Ciordia S."/>
            <person name="Singer A."/>
            <person name="Kagan O."/>
            <person name="Egorova O."/>
            <person name="Petit P.A."/>
            <person name="Stogios P."/>
            <person name="Kim Y."/>
            <person name="Tchigvintsev A."/>
            <person name="Flick R."/>
            <person name="Denaro R."/>
            <person name="Genovese M."/>
            <person name="Albar J.P."/>
            <person name="Reva O.N."/>
            <person name="Martinez-Gomariz M."/>
            <person name="Tran H."/>
            <person name="Ferrer M."/>
            <person name="Savchenko A."/>
            <person name="Yakunin A.F."/>
            <person name="Yakimov M.M."/>
            <person name="Golyshina O.V."/>
            <person name="Reinhardt R."/>
            <person name="Golyshin P.N."/>
        </authorList>
    </citation>
    <scope>NUCLEOTIDE SEQUENCE [LARGE SCALE GENOMIC DNA]</scope>
</reference>
<organism evidence="3 4">
    <name type="scientific">Oleispira antarctica RB-8</name>
    <dbReference type="NCBI Taxonomy" id="698738"/>
    <lineage>
        <taxon>Bacteria</taxon>
        <taxon>Pseudomonadati</taxon>
        <taxon>Pseudomonadota</taxon>
        <taxon>Gammaproteobacteria</taxon>
        <taxon>Oceanospirillales</taxon>
        <taxon>Oceanospirillaceae</taxon>
        <taxon>Oleispira</taxon>
    </lineage>
</organism>
<dbReference type="OrthoDB" id="9807934at2"/>
<dbReference type="STRING" id="698738.OLEAN_C26870"/>
<dbReference type="PATRIC" id="fig|698738.3.peg.2786"/>
<evidence type="ECO:0000256" key="2">
    <source>
        <dbReference type="ARBA" id="ARBA00022840"/>
    </source>
</evidence>
<dbReference type="InterPro" id="IPR013126">
    <property type="entry name" value="Hsp_70_fam"/>
</dbReference>
<dbReference type="Gene3D" id="3.30.420.40">
    <property type="match status" value="3"/>
</dbReference>
<dbReference type="InterPro" id="IPR043129">
    <property type="entry name" value="ATPase_NBD"/>
</dbReference>
<keyword evidence="1" id="KW-0547">Nucleotide-binding</keyword>
<keyword evidence="2" id="KW-0067">ATP-binding</keyword>
<dbReference type="GO" id="GO:0005524">
    <property type="term" value="F:ATP binding"/>
    <property type="evidence" value="ECO:0007669"/>
    <property type="project" value="UniProtKB-KW"/>
</dbReference>